<sequence>MNKSFPSLILLISSFLMQGQQITFQKNINFQARELEQSLNKNRDSLYLESDKIIYQVDIFNDNYSKSISVNGNESVIDLDTLPAGKFIIQARLKRKWIVMYLVKNEATEISEKSIIVAEASKDQNSDNNTSVKKLTKKRTGFWVVHESITGSGSTKSMGFKNKEEVSRLIAKNKAELNTAIAMNNKLVVYEVYNTSQFMRNQFKNPSYFKSSESKAFNVVPYYSSTSYSI</sequence>
<dbReference type="OrthoDB" id="1417838at2"/>
<evidence type="ECO:0000313" key="2">
    <source>
        <dbReference type="Proteomes" id="UP000256980"/>
    </source>
</evidence>
<name>A0A3D9H1A9_9FLAO</name>
<keyword evidence="2" id="KW-1185">Reference proteome</keyword>
<proteinExistence type="predicted"/>
<dbReference type="EMBL" id="QRDV01000006">
    <property type="protein sequence ID" value="RED43275.1"/>
    <property type="molecule type" value="Genomic_DNA"/>
</dbReference>
<gene>
    <name evidence="1" type="ORF">DFQ10_106188</name>
</gene>
<evidence type="ECO:0000313" key="1">
    <source>
        <dbReference type="EMBL" id="RED43275.1"/>
    </source>
</evidence>
<protein>
    <submittedName>
        <fullName evidence="1">Uncharacterized protein</fullName>
    </submittedName>
</protein>
<dbReference type="AlphaFoldDB" id="A0A3D9H1A9"/>
<organism evidence="1 2">
    <name type="scientific">Winogradskyella eximia</name>
    <dbReference type="NCBI Taxonomy" id="262006"/>
    <lineage>
        <taxon>Bacteria</taxon>
        <taxon>Pseudomonadati</taxon>
        <taxon>Bacteroidota</taxon>
        <taxon>Flavobacteriia</taxon>
        <taxon>Flavobacteriales</taxon>
        <taxon>Flavobacteriaceae</taxon>
        <taxon>Winogradskyella</taxon>
    </lineage>
</organism>
<reference evidence="1 2" key="1">
    <citation type="submission" date="2018-07" db="EMBL/GenBank/DDBJ databases">
        <title>Genomic Encyclopedia of Type Strains, Phase III (KMG-III): the genomes of soil and plant-associated and newly described type strains.</title>
        <authorList>
            <person name="Whitman W."/>
        </authorList>
    </citation>
    <scope>NUCLEOTIDE SEQUENCE [LARGE SCALE GENOMIC DNA]</scope>
    <source>
        <strain evidence="1 2">CECT 7946</strain>
    </source>
</reference>
<comment type="caution">
    <text evidence="1">The sequence shown here is derived from an EMBL/GenBank/DDBJ whole genome shotgun (WGS) entry which is preliminary data.</text>
</comment>
<dbReference type="RefSeq" id="WP_147299222.1">
    <property type="nucleotide sequence ID" value="NZ_QRDV01000006.1"/>
</dbReference>
<dbReference type="Proteomes" id="UP000256980">
    <property type="component" value="Unassembled WGS sequence"/>
</dbReference>
<accession>A0A3D9H1A9</accession>